<organism evidence="3 4">
    <name type="scientific">Coniosporium apollinis</name>
    <dbReference type="NCBI Taxonomy" id="61459"/>
    <lineage>
        <taxon>Eukaryota</taxon>
        <taxon>Fungi</taxon>
        <taxon>Dikarya</taxon>
        <taxon>Ascomycota</taxon>
        <taxon>Pezizomycotina</taxon>
        <taxon>Dothideomycetes</taxon>
        <taxon>Dothideomycetes incertae sedis</taxon>
        <taxon>Coniosporium</taxon>
    </lineage>
</organism>
<dbReference type="PANTHER" id="PTHR37490">
    <property type="entry name" value="EXPRESSED PROTEIN"/>
    <property type="match status" value="1"/>
</dbReference>
<feature type="region of interest" description="Disordered" evidence="2">
    <location>
        <begin position="425"/>
        <end position="449"/>
    </location>
</feature>
<gene>
    <name evidence="3" type="ORF">H2201_004562</name>
</gene>
<dbReference type="Proteomes" id="UP001172684">
    <property type="component" value="Unassembled WGS sequence"/>
</dbReference>
<protein>
    <submittedName>
        <fullName evidence="3">Uncharacterized protein</fullName>
    </submittedName>
</protein>
<sequence length="449" mass="50426">MTPLFRRQRWPLLAILTLAICFLLYRSPPSINRQVPPIGKMLPIPPEKEGLYDTELRETHGAAQSPPQPSPNSANTVTNLDSDDLDAFIPPTHSPATGTSPAALFPHPTYTPGIPKPANSTYTRTLVIPKTSTEDVSWAQGLLSTDPHLTLAVYDVSHPSSPASGLHAIPQNKGHEVMTYLTHIITHYNNLSDITIFMHAHAIAWHNNDLLLSSSAALVSHLSSPHVVRAGYVNLRCHQDPGCPAHIHTSGNRKPGEAGRQDGEDDANRPEVAIFAQVWKEILPGEALPEVLSQPCCAQFAVSRERIRALPRERYVFFREWLLQTPVEDRLSGRVWEYIWQYIWMGVPELCPVESVCYCDGYGVCFGGEDKYQEYFAKRKEAREIDKSLAEKKEKGQKISEAEEKRLRGRIDMLTTEMEVLRKEAMERGKDPRNRAKEAGRLWKEGDGF</sequence>
<evidence type="ECO:0000256" key="2">
    <source>
        <dbReference type="SAM" id="MobiDB-lite"/>
    </source>
</evidence>
<proteinExistence type="predicted"/>
<dbReference type="PANTHER" id="PTHR37490:SF3">
    <property type="entry name" value="DUF3431 DOMAIN CONTAINING PROTEIN"/>
    <property type="match status" value="1"/>
</dbReference>
<feature type="compositionally biased region" description="Basic and acidic residues" evidence="2">
    <location>
        <begin position="254"/>
        <end position="266"/>
    </location>
</feature>
<evidence type="ECO:0000256" key="1">
    <source>
        <dbReference type="SAM" id="Coils"/>
    </source>
</evidence>
<comment type="caution">
    <text evidence="3">The sequence shown here is derived from an EMBL/GenBank/DDBJ whole genome shotgun (WGS) entry which is preliminary data.</text>
</comment>
<feature type="coiled-coil region" evidence="1">
    <location>
        <begin position="385"/>
        <end position="424"/>
    </location>
</feature>
<accession>A0ABQ9NW90</accession>
<dbReference type="Pfam" id="PF11913">
    <property type="entry name" value="DUF3431"/>
    <property type="match status" value="1"/>
</dbReference>
<keyword evidence="1" id="KW-0175">Coiled coil</keyword>
<evidence type="ECO:0000313" key="3">
    <source>
        <dbReference type="EMBL" id="KAJ9665271.1"/>
    </source>
</evidence>
<reference evidence="3" key="1">
    <citation type="submission" date="2022-10" db="EMBL/GenBank/DDBJ databases">
        <title>Culturing micro-colonial fungi from biological soil crusts in the Mojave desert and describing Neophaeococcomyces mojavensis, and introducing the new genera and species Taxawa tesnikishii.</title>
        <authorList>
            <person name="Kurbessoian T."/>
            <person name="Stajich J.E."/>
        </authorList>
    </citation>
    <scope>NUCLEOTIDE SEQUENCE</scope>
    <source>
        <strain evidence="3">TK_1</strain>
    </source>
</reference>
<name>A0ABQ9NW90_9PEZI</name>
<feature type="region of interest" description="Disordered" evidence="2">
    <location>
        <begin position="244"/>
        <end position="266"/>
    </location>
</feature>
<keyword evidence="4" id="KW-1185">Reference proteome</keyword>
<dbReference type="InterPro" id="IPR021838">
    <property type="entry name" value="DUF3431"/>
</dbReference>
<evidence type="ECO:0000313" key="4">
    <source>
        <dbReference type="Proteomes" id="UP001172684"/>
    </source>
</evidence>
<dbReference type="EMBL" id="JAPDRL010000030">
    <property type="protein sequence ID" value="KAJ9665271.1"/>
    <property type="molecule type" value="Genomic_DNA"/>
</dbReference>
<feature type="region of interest" description="Disordered" evidence="2">
    <location>
        <begin position="59"/>
        <end position="117"/>
    </location>
</feature>